<proteinExistence type="predicted"/>
<dbReference type="PANTHER" id="PTHR43317">
    <property type="entry name" value="THERMOSPERMINE SYNTHASE ACAULIS5"/>
    <property type="match status" value="1"/>
</dbReference>
<evidence type="ECO:0000313" key="2">
    <source>
        <dbReference type="EMBL" id="ASU81943.1"/>
    </source>
</evidence>
<dbReference type="Proteomes" id="UP000215005">
    <property type="component" value="Chromosome"/>
</dbReference>
<dbReference type="InterPro" id="IPR029063">
    <property type="entry name" value="SAM-dependent_MTases_sf"/>
</dbReference>
<dbReference type="GO" id="GO:0006596">
    <property type="term" value="P:polyamine biosynthetic process"/>
    <property type="evidence" value="ECO:0007669"/>
    <property type="project" value="UniProtKB-KW"/>
</dbReference>
<evidence type="ECO:0000256" key="1">
    <source>
        <dbReference type="ARBA" id="ARBA00023115"/>
    </source>
</evidence>
<reference evidence="2 3" key="1">
    <citation type="submission" date="2017-08" db="EMBL/GenBank/DDBJ databases">
        <title>The complete genome sequence of Nocardiopsis gilva YIM 90087.</title>
        <authorList>
            <person name="Yin M."/>
            <person name="Tang S."/>
        </authorList>
    </citation>
    <scope>NUCLEOTIDE SEQUENCE [LARGE SCALE GENOMIC DNA]</scope>
    <source>
        <strain evidence="2 3">YIM 90087</strain>
    </source>
</reference>
<gene>
    <name evidence="2" type="ORF">CDO52_03355</name>
</gene>
<protein>
    <submittedName>
        <fullName evidence="2">Spermidine synthase</fullName>
    </submittedName>
</protein>
<dbReference type="Gene3D" id="3.40.50.150">
    <property type="entry name" value="Vaccinia Virus protein VP39"/>
    <property type="match status" value="1"/>
</dbReference>
<accession>A0A223S1B9</accession>
<dbReference type="PANTHER" id="PTHR43317:SF3">
    <property type="entry name" value="BLR2883 PROTEIN"/>
    <property type="match status" value="1"/>
</dbReference>
<dbReference type="RefSeq" id="WP_017621483.1">
    <property type="nucleotide sequence ID" value="NZ_ANBG01000422.1"/>
</dbReference>
<evidence type="ECO:0000313" key="3">
    <source>
        <dbReference type="Proteomes" id="UP000215005"/>
    </source>
</evidence>
<dbReference type="OrthoDB" id="9793351at2"/>
<keyword evidence="3" id="KW-1185">Reference proteome</keyword>
<dbReference type="SUPFAM" id="SSF53335">
    <property type="entry name" value="S-adenosyl-L-methionine-dependent methyltransferases"/>
    <property type="match status" value="1"/>
</dbReference>
<keyword evidence="1" id="KW-0620">Polyamine biosynthesis</keyword>
<organism evidence="2 3">
    <name type="scientific">Nocardiopsis gilva YIM 90087</name>
    <dbReference type="NCBI Taxonomy" id="1235441"/>
    <lineage>
        <taxon>Bacteria</taxon>
        <taxon>Bacillati</taxon>
        <taxon>Actinomycetota</taxon>
        <taxon>Actinomycetes</taxon>
        <taxon>Streptosporangiales</taxon>
        <taxon>Nocardiopsidaceae</taxon>
        <taxon>Nocardiopsis</taxon>
    </lineage>
</organism>
<dbReference type="KEGG" id="ngv:CDO52_03355"/>
<sequence>MSTHGLRPDPEPEVLARATGETGGDLVLRRVGADFEIYSNGVALMDTRDGASERRMVRAALDALPGEPAGARVLIGGLGMGFSAREALDDARVGHVRVIELEPLVIAWHSGPLADVAGDLPADPRCELTRGDIVTWLRDAADHASTGGEQVGYDVICLDTDNGPDWTVVEGNGRLYEPAALGRLERLLRPGGVVAFWSAMRAPTFAALLGQRFGGVDTIEVPARRGEPDVVYLARRSAD</sequence>
<dbReference type="AlphaFoldDB" id="A0A223S1B9"/>
<dbReference type="EMBL" id="CP022753">
    <property type="protein sequence ID" value="ASU81943.1"/>
    <property type="molecule type" value="Genomic_DNA"/>
</dbReference>
<name>A0A223S1B9_9ACTN</name>